<evidence type="ECO:0000313" key="2">
    <source>
        <dbReference type="Proteomes" id="UP000005341"/>
    </source>
</evidence>
<evidence type="ECO:0000313" key="1">
    <source>
        <dbReference type="EMBL" id="EFM92383.1"/>
    </source>
</evidence>
<dbReference type="AlphaFoldDB" id="A0A828PMK3"/>
<comment type="caution">
    <text evidence="1">The sequence shown here is derived from an EMBL/GenBank/DDBJ whole genome shotgun (WGS) entry which is preliminary data.</text>
</comment>
<name>A0A828PMK3_ACTPL</name>
<dbReference type="InterPro" id="IPR056950">
    <property type="entry name" value="Phage_tail_terminator_3"/>
</dbReference>
<accession>A0A828PMK3</accession>
<evidence type="ECO:0008006" key="3">
    <source>
        <dbReference type="Google" id="ProtNLM"/>
    </source>
</evidence>
<reference evidence="1 2" key="1">
    <citation type="journal article" date="2010" name="J. Bacteriol.">
        <title>Comparative genomic characterization of Actinobacillus pleuropneumoniae.</title>
        <authorList>
            <person name="Xu Z."/>
            <person name="Chen X."/>
            <person name="Li L."/>
            <person name="Li T."/>
            <person name="Wang S."/>
            <person name="Chen H."/>
            <person name="Zhou R."/>
        </authorList>
    </citation>
    <scope>NUCLEOTIDE SEQUENCE [LARGE SCALE GENOMIC DNA]</scope>
    <source>
        <strain evidence="1 2">Femo</strain>
    </source>
</reference>
<gene>
    <name evidence="1" type="ORF">appser6_5870</name>
</gene>
<proteinExistence type="predicted"/>
<dbReference type="EMBL" id="ADOG01000009">
    <property type="protein sequence ID" value="EFM92383.1"/>
    <property type="molecule type" value="Genomic_DNA"/>
</dbReference>
<sequence>MISFVKAVKDLLVDASLTTDYTLQLYEWRDTGKDTPYIVIQPNGGQAMVADLGSEHNLRISLISSKSTGYKIEARAIEIIDYLLANSVQEWGYIESQGGISQPVFTTDNRMILRLDLRIIYNK</sequence>
<protein>
    <recommendedName>
        <fullName evidence="3">Phage protein</fullName>
    </recommendedName>
</protein>
<dbReference type="Proteomes" id="UP000005341">
    <property type="component" value="Unassembled WGS sequence"/>
</dbReference>
<dbReference type="RefSeq" id="WP_005607314.1">
    <property type="nucleotide sequence ID" value="NZ_ADOG01000009.1"/>
</dbReference>
<organism evidence="1 2">
    <name type="scientific">Actinobacillus pleuropneumoniae serovar 6 str. Femo</name>
    <dbReference type="NCBI Taxonomy" id="754256"/>
    <lineage>
        <taxon>Bacteria</taxon>
        <taxon>Pseudomonadati</taxon>
        <taxon>Pseudomonadota</taxon>
        <taxon>Gammaproteobacteria</taxon>
        <taxon>Pasteurellales</taxon>
        <taxon>Pasteurellaceae</taxon>
        <taxon>Actinobacillus</taxon>
    </lineage>
</organism>
<dbReference type="Pfam" id="PF23842">
    <property type="entry name" value="Phage_tail_terminator_3"/>
    <property type="match status" value="1"/>
</dbReference>